<dbReference type="SUPFAM" id="SSF63829">
    <property type="entry name" value="Calcium-dependent phosphotriesterase"/>
    <property type="match status" value="1"/>
</dbReference>
<dbReference type="GO" id="GO:0004062">
    <property type="term" value="F:aryl sulfotransferase activity"/>
    <property type="evidence" value="ECO:0007669"/>
    <property type="project" value="InterPro"/>
</dbReference>
<dbReference type="OrthoDB" id="264813at2"/>
<keyword evidence="1" id="KW-0732">Signal</keyword>
<dbReference type="EMBL" id="LDJX01000005">
    <property type="protein sequence ID" value="KPM31409.1"/>
    <property type="molecule type" value="Genomic_DNA"/>
</dbReference>
<dbReference type="RefSeq" id="WP_054559705.1">
    <property type="nucleotide sequence ID" value="NZ_LDJX01000005.1"/>
</dbReference>
<evidence type="ECO:0000313" key="2">
    <source>
        <dbReference type="EMBL" id="KPM31409.1"/>
    </source>
</evidence>
<dbReference type="PANTHER" id="PTHR35340:SF5">
    <property type="entry name" value="ASST-DOMAIN-CONTAINING PROTEIN"/>
    <property type="match status" value="1"/>
</dbReference>
<keyword evidence="3" id="KW-1185">Reference proteome</keyword>
<dbReference type="STRING" id="1300341.I595_2676"/>
<reference evidence="2 3" key="1">
    <citation type="submission" date="2015-09" db="EMBL/GenBank/DDBJ databases">
        <title>Genome sequence of the marine flavobacterium Croceitalea dokdonensis DOKDO 023 that contains proton- and sodium-pumping rhodopsins.</title>
        <authorList>
            <person name="Kwon S.-K."/>
            <person name="Lee H.K."/>
            <person name="Kwak M.-J."/>
            <person name="Kim J.F."/>
        </authorList>
    </citation>
    <scope>NUCLEOTIDE SEQUENCE [LARGE SCALE GENOMIC DNA]</scope>
    <source>
        <strain evidence="2 3">DOKDO 023</strain>
    </source>
</reference>
<protein>
    <submittedName>
        <fullName evidence="2">Arylsulfotrans domain containing protein</fullName>
    </submittedName>
</protein>
<organism evidence="2 3">
    <name type="scientific">Croceitalea dokdonensis DOKDO 023</name>
    <dbReference type="NCBI Taxonomy" id="1300341"/>
    <lineage>
        <taxon>Bacteria</taxon>
        <taxon>Pseudomonadati</taxon>
        <taxon>Bacteroidota</taxon>
        <taxon>Flavobacteriia</taxon>
        <taxon>Flavobacteriales</taxon>
        <taxon>Flavobacteriaceae</taxon>
        <taxon>Croceitalea</taxon>
    </lineage>
</organism>
<comment type="caution">
    <text evidence="2">The sequence shown here is derived from an EMBL/GenBank/DDBJ whole genome shotgun (WGS) entry which is preliminary data.</text>
</comment>
<dbReference type="AlphaFoldDB" id="A0A0P7B0I5"/>
<proteinExistence type="predicted"/>
<name>A0A0P7B0I5_9FLAO</name>
<dbReference type="Pfam" id="PF05935">
    <property type="entry name" value="Arylsulfotrans"/>
    <property type="match status" value="1"/>
</dbReference>
<feature type="chain" id="PRO_5006135243" evidence="1">
    <location>
        <begin position="26"/>
        <end position="447"/>
    </location>
</feature>
<dbReference type="PANTHER" id="PTHR35340">
    <property type="entry name" value="PQQ ENZYME REPEAT PROTEIN-RELATED"/>
    <property type="match status" value="1"/>
</dbReference>
<evidence type="ECO:0000313" key="3">
    <source>
        <dbReference type="Proteomes" id="UP000050280"/>
    </source>
</evidence>
<dbReference type="Proteomes" id="UP000050280">
    <property type="component" value="Unassembled WGS sequence"/>
</dbReference>
<dbReference type="PATRIC" id="fig|1300341.3.peg.2835"/>
<dbReference type="InterPro" id="IPR010262">
    <property type="entry name" value="Arylsulfotransferase_bact"/>
</dbReference>
<gene>
    <name evidence="2" type="ORF">I595_2676</name>
</gene>
<dbReference type="InterPro" id="IPR053143">
    <property type="entry name" value="Arylsulfate_ST"/>
</dbReference>
<sequence length="447" mass="50323">MFKTTIIRFLFLTGFLFCLSCTKEADTEEIEQIEETNEETEEPIDEPVGFTPIGDVEMLNPNLVDPNLILVNDAGNNRVYLMTKEAELLYEWPLTNNIGNDVFLMPNGNLIASLEADEPQITLGGKGGKLQIIEPSGNVSWEFVYSSKDGETHHDAEMLPNGNVLAMVWRELSPEQATEAGFMLETQIYPESLIEINPNTNEIVWEWDAMDHIVQDIDENKSNFGNVRQHPELIDINFTIKNGLQPDIAGDFIHANGIAYDPKNDLIFLSANFYSEVWVIDHSTTTEEAASHTGGQYGKGGDLVYRFGNPQTYGNTEGTRLFYNNHHPNFPERGEVDRLLIYSNGNGLDQSTVYELQLPSTYQLTQDADNEPIVTWSFTDAELYSARVSGAVELDNGNILITEGDFGYWEVTRNGEVVWKFSAPGFFWRGYDYGTNADEINMLPFGN</sequence>
<evidence type="ECO:0000256" key="1">
    <source>
        <dbReference type="SAM" id="SignalP"/>
    </source>
</evidence>
<accession>A0A0P7B0I5</accession>
<feature type="signal peptide" evidence="1">
    <location>
        <begin position="1"/>
        <end position="25"/>
    </location>
</feature>